<feature type="domain" description="DUF6456" evidence="1">
    <location>
        <begin position="5"/>
        <end position="136"/>
    </location>
</feature>
<dbReference type="InterPro" id="IPR045599">
    <property type="entry name" value="DUF6456"/>
</dbReference>
<name>A0A7W6E8B6_9HYPH</name>
<accession>A0A7W6E8B6</accession>
<evidence type="ECO:0000259" key="1">
    <source>
        <dbReference type="Pfam" id="PF20057"/>
    </source>
</evidence>
<reference evidence="2 3" key="1">
    <citation type="submission" date="2020-08" db="EMBL/GenBank/DDBJ databases">
        <title>Genomic Encyclopedia of Type Strains, Phase IV (KMG-IV): sequencing the most valuable type-strain genomes for metagenomic binning, comparative biology and taxonomic classification.</title>
        <authorList>
            <person name="Goeker M."/>
        </authorList>
    </citation>
    <scope>NUCLEOTIDE SEQUENCE [LARGE SCALE GENOMIC DNA]</scope>
    <source>
        <strain evidence="2 3">DSM 102238</strain>
    </source>
</reference>
<dbReference type="Proteomes" id="UP000542776">
    <property type="component" value="Unassembled WGS sequence"/>
</dbReference>
<keyword evidence="3" id="KW-1185">Reference proteome</keyword>
<dbReference type="EMBL" id="JACIEK010000001">
    <property type="protein sequence ID" value="MBB3996592.1"/>
    <property type="molecule type" value="Genomic_DNA"/>
</dbReference>
<protein>
    <recommendedName>
        <fullName evidence="1">DUF6456 domain-containing protein</fullName>
    </recommendedName>
</protein>
<evidence type="ECO:0000313" key="2">
    <source>
        <dbReference type="EMBL" id="MBB3996592.1"/>
    </source>
</evidence>
<dbReference type="Pfam" id="PF20057">
    <property type="entry name" value="DUF6456"/>
    <property type="match status" value="1"/>
</dbReference>
<evidence type="ECO:0000313" key="3">
    <source>
        <dbReference type="Proteomes" id="UP000542776"/>
    </source>
</evidence>
<proteinExistence type="predicted"/>
<comment type="caution">
    <text evidence="2">The sequence shown here is derived from an EMBL/GenBank/DDBJ whole genome shotgun (WGS) entry which is preliminary data.</text>
</comment>
<sequence>MAPTRTPADESPLTRLATRRVAGGVPFLDAGECEAGERLRADWTRGGLMPSVTQRWDRLPGAGSAGPGDWSDHMMDCRRRTQGALSAVGPELSGVLVDVCCFLKGTEQVERERGWPARSAKMLLKAGLGILARHYGLTHRAGTGGAATRAWRPEGEG</sequence>
<dbReference type="AlphaFoldDB" id="A0A7W6E8B6"/>
<organism evidence="2 3">
    <name type="scientific">Aureimonas pseudogalii</name>
    <dbReference type="NCBI Taxonomy" id="1744844"/>
    <lineage>
        <taxon>Bacteria</taxon>
        <taxon>Pseudomonadati</taxon>
        <taxon>Pseudomonadota</taxon>
        <taxon>Alphaproteobacteria</taxon>
        <taxon>Hyphomicrobiales</taxon>
        <taxon>Aurantimonadaceae</taxon>
        <taxon>Aureimonas</taxon>
    </lineage>
</organism>
<dbReference type="RefSeq" id="WP_183197347.1">
    <property type="nucleotide sequence ID" value="NZ_JACIEK010000001.1"/>
</dbReference>
<gene>
    <name evidence="2" type="ORF">GGR04_000413</name>
</gene>